<gene>
    <name evidence="2" type="ORF">CKO45_15330</name>
</gene>
<dbReference type="Pfam" id="PF07238">
    <property type="entry name" value="PilZ"/>
    <property type="match status" value="1"/>
</dbReference>
<dbReference type="RefSeq" id="WP_200305777.1">
    <property type="nucleotide sequence ID" value="NZ_NRSG01000112.1"/>
</dbReference>
<reference evidence="2 3" key="1">
    <citation type="journal article" date="2020" name="Microorganisms">
        <title>Osmotic Adaptation and Compatible Solute Biosynthesis of Phototrophic Bacteria as Revealed from Genome Analyses.</title>
        <authorList>
            <person name="Imhoff J.F."/>
            <person name="Rahn T."/>
            <person name="Kunzel S."/>
            <person name="Keller A."/>
            <person name="Neulinger S.C."/>
        </authorList>
    </citation>
    <scope>NUCLEOTIDE SEQUENCE [LARGE SCALE GENOMIC DNA]</scope>
    <source>
        <strain evidence="2 3">DSM 15382</strain>
    </source>
</reference>
<feature type="domain" description="HAMP" evidence="1">
    <location>
        <begin position="1"/>
        <end position="44"/>
    </location>
</feature>
<keyword evidence="3" id="KW-1185">Reference proteome</keyword>
<dbReference type="Gene3D" id="2.40.10.220">
    <property type="entry name" value="predicted glycosyltransferase like domains"/>
    <property type="match status" value="1"/>
</dbReference>
<accession>A0ABS1CYX1</accession>
<dbReference type="Proteomes" id="UP000697995">
    <property type="component" value="Unassembled WGS sequence"/>
</dbReference>
<dbReference type="EMBL" id="NRSG01000112">
    <property type="protein sequence ID" value="MBK1659608.1"/>
    <property type="molecule type" value="Genomic_DNA"/>
</dbReference>
<dbReference type="SUPFAM" id="SSF158472">
    <property type="entry name" value="HAMP domain-like"/>
    <property type="match status" value="1"/>
</dbReference>
<evidence type="ECO:0000313" key="2">
    <source>
        <dbReference type="EMBL" id="MBK1659608.1"/>
    </source>
</evidence>
<dbReference type="InterPro" id="IPR003660">
    <property type="entry name" value="HAMP_dom"/>
</dbReference>
<evidence type="ECO:0000259" key="1">
    <source>
        <dbReference type="PROSITE" id="PS50885"/>
    </source>
</evidence>
<organism evidence="2 3">
    <name type="scientific">Paracraurococcus ruber</name>
    <dbReference type="NCBI Taxonomy" id="77675"/>
    <lineage>
        <taxon>Bacteria</taxon>
        <taxon>Pseudomonadati</taxon>
        <taxon>Pseudomonadota</taxon>
        <taxon>Alphaproteobacteria</taxon>
        <taxon>Acetobacterales</taxon>
        <taxon>Roseomonadaceae</taxon>
        <taxon>Paracraurococcus</taxon>
    </lineage>
</organism>
<sequence length="226" mass="22897">AATLRRLAAGETALAIPGRARRDEIGALAAALEQVRAGLQERQRLEAAGEAALEQRQAEFGRTSAGLLARLAEAAATLRDAAGPGPDGPDAANCPALQAAEAVARECATLRAEMEALAGGPATEEGNRRRFERQEVPGQALAMLRLADGRSIPAVLKDISAGGVGFACNIPIAPGTAVLVTLPGAAAAVTARVARVEAGLLGLVFTEPQSAALAVGPLFEELSLAA</sequence>
<proteinExistence type="predicted"/>
<feature type="non-terminal residue" evidence="2">
    <location>
        <position position="1"/>
    </location>
</feature>
<dbReference type="Gene3D" id="1.10.8.500">
    <property type="entry name" value="HAMP domain in histidine kinase"/>
    <property type="match status" value="1"/>
</dbReference>
<evidence type="ECO:0000313" key="3">
    <source>
        <dbReference type="Proteomes" id="UP000697995"/>
    </source>
</evidence>
<comment type="caution">
    <text evidence="2">The sequence shown here is derived from an EMBL/GenBank/DDBJ whole genome shotgun (WGS) entry which is preliminary data.</text>
</comment>
<dbReference type="PROSITE" id="PS50885">
    <property type="entry name" value="HAMP"/>
    <property type="match status" value="1"/>
</dbReference>
<protein>
    <recommendedName>
        <fullName evidence="1">HAMP domain-containing protein</fullName>
    </recommendedName>
</protein>
<dbReference type="InterPro" id="IPR009875">
    <property type="entry name" value="PilZ_domain"/>
</dbReference>
<name>A0ABS1CYX1_9PROT</name>
<dbReference type="SUPFAM" id="SSF141371">
    <property type="entry name" value="PilZ domain-like"/>
    <property type="match status" value="1"/>
</dbReference>